<name>A0A9D4RNA1_DREPO</name>
<proteinExistence type="predicted"/>
<keyword evidence="3" id="KW-1185">Reference proteome</keyword>
<accession>A0A9D4RNA1</accession>
<gene>
    <name evidence="1" type="ORF">DPMN_035831</name>
    <name evidence="2" type="ORF">DPMN_035847</name>
</gene>
<evidence type="ECO:0000313" key="1">
    <source>
        <dbReference type="EMBL" id="KAH3872612.1"/>
    </source>
</evidence>
<organism evidence="1 3">
    <name type="scientific">Dreissena polymorpha</name>
    <name type="common">Zebra mussel</name>
    <name type="synonym">Mytilus polymorpha</name>
    <dbReference type="NCBI Taxonomy" id="45954"/>
    <lineage>
        <taxon>Eukaryota</taxon>
        <taxon>Metazoa</taxon>
        <taxon>Spiralia</taxon>
        <taxon>Lophotrochozoa</taxon>
        <taxon>Mollusca</taxon>
        <taxon>Bivalvia</taxon>
        <taxon>Autobranchia</taxon>
        <taxon>Heteroconchia</taxon>
        <taxon>Euheterodonta</taxon>
        <taxon>Imparidentia</taxon>
        <taxon>Neoheterodontei</taxon>
        <taxon>Myida</taxon>
        <taxon>Dreissenoidea</taxon>
        <taxon>Dreissenidae</taxon>
        <taxon>Dreissena</taxon>
    </lineage>
</organism>
<dbReference type="Proteomes" id="UP000828390">
    <property type="component" value="Unassembled WGS sequence"/>
</dbReference>
<reference evidence="1" key="1">
    <citation type="journal article" date="2019" name="bioRxiv">
        <title>The Genome of the Zebra Mussel, Dreissena polymorpha: A Resource for Invasive Species Research.</title>
        <authorList>
            <person name="McCartney M.A."/>
            <person name="Auch B."/>
            <person name="Kono T."/>
            <person name="Mallez S."/>
            <person name="Zhang Y."/>
            <person name="Obille A."/>
            <person name="Becker A."/>
            <person name="Abrahante J.E."/>
            <person name="Garbe J."/>
            <person name="Badalamenti J.P."/>
            <person name="Herman A."/>
            <person name="Mangelson H."/>
            <person name="Liachko I."/>
            <person name="Sullivan S."/>
            <person name="Sone E.D."/>
            <person name="Koren S."/>
            <person name="Silverstein K.A.T."/>
            <person name="Beckman K.B."/>
            <person name="Gohl D.M."/>
        </authorList>
    </citation>
    <scope>NUCLEOTIDE SEQUENCE</scope>
    <source>
        <strain evidence="1">Duluth1</strain>
        <tissue evidence="1">Whole animal</tissue>
    </source>
</reference>
<dbReference type="EMBL" id="JAIWYP010000002">
    <property type="protein sequence ID" value="KAH3872628.1"/>
    <property type="molecule type" value="Genomic_DNA"/>
</dbReference>
<sequence length="137" mass="15518">MMEEICGDRAYTNTHMKTKLLHHFGDCISVISQEGKCDKVVMKKTLSAILHKFSEEQCNVTEEEKKKNIISTAAKFIKADINAISSPKKYYASALSVSSVEENKKTVPESVLHYFRKYNLSKGRVEDCFDRSSNSSI</sequence>
<comment type="caution">
    <text evidence="1">The sequence shown here is derived from an EMBL/GenBank/DDBJ whole genome shotgun (WGS) entry which is preliminary data.</text>
</comment>
<dbReference type="EMBL" id="JAIWYP010000002">
    <property type="protein sequence ID" value="KAH3872612.1"/>
    <property type="molecule type" value="Genomic_DNA"/>
</dbReference>
<evidence type="ECO:0000313" key="3">
    <source>
        <dbReference type="Proteomes" id="UP000828390"/>
    </source>
</evidence>
<evidence type="ECO:0000313" key="2">
    <source>
        <dbReference type="EMBL" id="KAH3872628.1"/>
    </source>
</evidence>
<protein>
    <submittedName>
        <fullName evidence="1">Uncharacterized protein</fullName>
    </submittedName>
</protein>
<reference evidence="1" key="2">
    <citation type="submission" date="2020-11" db="EMBL/GenBank/DDBJ databases">
        <authorList>
            <person name="McCartney M.A."/>
            <person name="Auch B."/>
            <person name="Kono T."/>
            <person name="Mallez S."/>
            <person name="Becker A."/>
            <person name="Gohl D.M."/>
            <person name="Silverstein K.A.T."/>
            <person name="Koren S."/>
            <person name="Bechman K.B."/>
            <person name="Herman A."/>
            <person name="Abrahante J.E."/>
            <person name="Garbe J."/>
        </authorList>
    </citation>
    <scope>NUCLEOTIDE SEQUENCE</scope>
    <source>
        <strain evidence="1">Duluth1</strain>
        <tissue evidence="1">Whole animal</tissue>
    </source>
</reference>
<dbReference type="AlphaFoldDB" id="A0A9D4RNA1"/>